<comment type="caution">
    <text evidence="1">The sequence shown here is derived from an EMBL/GenBank/DDBJ whole genome shotgun (WGS) entry which is preliminary data.</text>
</comment>
<dbReference type="AlphaFoldDB" id="A0AAN8M031"/>
<keyword evidence="2" id="KW-1185">Reference proteome</keyword>
<name>A0AAN8M031_9TELE</name>
<protein>
    <submittedName>
        <fullName evidence="1">Uncharacterized protein</fullName>
    </submittedName>
</protein>
<reference evidence="1 2" key="1">
    <citation type="submission" date="2021-04" db="EMBL/GenBank/DDBJ databases">
        <authorList>
            <person name="De Guttry C."/>
            <person name="Zahm M."/>
            <person name="Klopp C."/>
            <person name="Cabau C."/>
            <person name="Louis A."/>
            <person name="Berthelot C."/>
            <person name="Parey E."/>
            <person name="Roest Crollius H."/>
            <person name="Montfort J."/>
            <person name="Robinson-Rechavi M."/>
            <person name="Bucao C."/>
            <person name="Bouchez O."/>
            <person name="Gislard M."/>
            <person name="Lluch J."/>
            <person name="Milhes M."/>
            <person name="Lampietro C."/>
            <person name="Lopez Roques C."/>
            <person name="Donnadieu C."/>
            <person name="Braasch I."/>
            <person name="Desvignes T."/>
            <person name="Postlethwait J."/>
            <person name="Bobe J."/>
            <person name="Wedekind C."/>
            <person name="Guiguen Y."/>
        </authorList>
    </citation>
    <scope>NUCLEOTIDE SEQUENCE [LARGE SCALE GENOMIC DNA]</scope>
    <source>
        <strain evidence="1">Cs_M1</strain>
        <tissue evidence="1">Blood</tissue>
    </source>
</reference>
<evidence type="ECO:0000313" key="2">
    <source>
        <dbReference type="Proteomes" id="UP001356427"/>
    </source>
</evidence>
<proteinExistence type="predicted"/>
<accession>A0AAN8M031</accession>
<sequence length="161" mass="17261">MEISRSIVVQSGSRRRYICGWSVVTNTGMELCGWVSPSYPPPPLGLSSLLPWPPLAIRALQPHHARGRAPLLGDPSRNAGLRGAKWCEVPATEGGGCDTSPVGHDRCLRADQSCAPIGDSCMCVNKGHPCCTPQVYRLSADPITATQIDSSKEFPVVLKEP</sequence>
<evidence type="ECO:0000313" key="1">
    <source>
        <dbReference type="EMBL" id="KAK6315850.1"/>
    </source>
</evidence>
<organism evidence="1 2">
    <name type="scientific">Coregonus suidteri</name>
    <dbReference type="NCBI Taxonomy" id="861788"/>
    <lineage>
        <taxon>Eukaryota</taxon>
        <taxon>Metazoa</taxon>
        <taxon>Chordata</taxon>
        <taxon>Craniata</taxon>
        <taxon>Vertebrata</taxon>
        <taxon>Euteleostomi</taxon>
        <taxon>Actinopterygii</taxon>
        <taxon>Neopterygii</taxon>
        <taxon>Teleostei</taxon>
        <taxon>Protacanthopterygii</taxon>
        <taxon>Salmoniformes</taxon>
        <taxon>Salmonidae</taxon>
        <taxon>Coregoninae</taxon>
        <taxon>Coregonus</taxon>
    </lineage>
</organism>
<dbReference type="Proteomes" id="UP001356427">
    <property type="component" value="Unassembled WGS sequence"/>
</dbReference>
<dbReference type="EMBL" id="JAGTTL010000011">
    <property type="protein sequence ID" value="KAK6315850.1"/>
    <property type="molecule type" value="Genomic_DNA"/>
</dbReference>
<gene>
    <name evidence="1" type="ORF">J4Q44_G00133740</name>
</gene>